<name>A0A8H7MM80_9PLEO</name>
<accession>A0A8H7MM80</accession>
<protein>
    <submittedName>
        <fullName evidence="2">Uncharacterized protein</fullName>
    </submittedName>
</protein>
<dbReference type="OrthoDB" id="8062037at2759"/>
<feature type="region of interest" description="Disordered" evidence="1">
    <location>
        <begin position="67"/>
        <end position="92"/>
    </location>
</feature>
<dbReference type="EMBL" id="RZGK01000003">
    <property type="protein sequence ID" value="KAF9700360.1"/>
    <property type="molecule type" value="Genomic_DNA"/>
</dbReference>
<evidence type="ECO:0000313" key="2">
    <source>
        <dbReference type="EMBL" id="KAF9700360.1"/>
    </source>
</evidence>
<comment type="caution">
    <text evidence="2">The sequence shown here is derived from an EMBL/GenBank/DDBJ whole genome shotgun (WGS) entry which is preliminary data.</text>
</comment>
<evidence type="ECO:0000313" key="3">
    <source>
        <dbReference type="Proteomes" id="UP000651452"/>
    </source>
</evidence>
<keyword evidence="3" id="KW-1185">Reference proteome</keyword>
<sequence length="92" mass="10908">MRLYLREPRRSMRIEFAKYIEETCSDYDTAEEIRGNLMSDWTRSLIREFAIELWRQQGYEVEYQYVGGRPEDEGDEGDEGLTDEDSGALRDV</sequence>
<proteinExistence type="predicted"/>
<organism evidence="2 3">
    <name type="scientific">Ascochyta lentis</name>
    <dbReference type="NCBI Taxonomy" id="205686"/>
    <lineage>
        <taxon>Eukaryota</taxon>
        <taxon>Fungi</taxon>
        <taxon>Dikarya</taxon>
        <taxon>Ascomycota</taxon>
        <taxon>Pezizomycotina</taxon>
        <taxon>Dothideomycetes</taxon>
        <taxon>Pleosporomycetidae</taxon>
        <taxon>Pleosporales</taxon>
        <taxon>Pleosporineae</taxon>
        <taxon>Didymellaceae</taxon>
        <taxon>Ascochyta</taxon>
    </lineage>
</organism>
<reference evidence="2" key="1">
    <citation type="submission" date="2018-12" db="EMBL/GenBank/DDBJ databases">
        <authorList>
            <person name="Syme R.A."/>
            <person name="Farfan-Caceres L."/>
            <person name="Lichtenzveig J."/>
        </authorList>
    </citation>
    <scope>NUCLEOTIDE SEQUENCE</scope>
    <source>
        <strain evidence="2">Al4</strain>
    </source>
</reference>
<dbReference type="AlphaFoldDB" id="A0A8H7MM80"/>
<gene>
    <name evidence="2" type="ORF">EKO04_001531</name>
</gene>
<feature type="compositionally biased region" description="Acidic residues" evidence="1">
    <location>
        <begin position="72"/>
        <end position="86"/>
    </location>
</feature>
<dbReference type="Proteomes" id="UP000651452">
    <property type="component" value="Unassembled WGS sequence"/>
</dbReference>
<evidence type="ECO:0000256" key="1">
    <source>
        <dbReference type="SAM" id="MobiDB-lite"/>
    </source>
</evidence>
<reference evidence="2" key="2">
    <citation type="submission" date="2020-09" db="EMBL/GenBank/DDBJ databases">
        <title>Reference genome assembly for Australian Ascochyta lentis isolate Al4.</title>
        <authorList>
            <person name="Lee R.C."/>
            <person name="Farfan-Caceres L.M."/>
            <person name="Debler J.W."/>
            <person name="Williams A.H."/>
            <person name="Henares B.M."/>
        </authorList>
    </citation>
    <scope>NUCLEOTIDE SEQUENCE</scope>
    <source>
        <strain evidence="2">Al4</strain>
    </source>
</reference>